<dbReference type="OrthoDB" id="771660at2"/>
<gene>
    <name evidence="1" type="ORF">BFS30_24610</name>
</gene>
<proteinExistence type="predicted"/>
<name>A0A1D7QN31_9SPHI</name>
<evidence type="ECO:0000313" key="1">
    <source>
        <dbReference type="EMBL" id="AOM80064.1"/>
    </source>
</evidence>
<evidence type="ECO:0000313" key="2">
    <source>
        <dbReference type="Proteomes" id="UP000094313"/>
    </source>
</evidence>
<protein>
    <submittedName>
        <fullName evidence="1">Uncharacterized protein</fullName>
    </submittedName>
</protein>
<dbReference type="AlphaFoldDB" id="A0A1D7QN31"/>
<dbReference type="KEGG" id="psty:BFS30_24610"/>
<dbReference type="Proteomes" id="UP000094313">
    <property type="component" value="Chromosome"/>
</dbReference>
<dbReference type="RefSeq" id="WP_069381726.1">
    <property type="nucleotide sequence ID" value="NZ_CP017141.1"/>
</dbReference>
<organism evidence="1 2">
    <name type="scientific">Pedobacter steynii</name>
    <dbReference type="NCBI Taxonomy" id="430522"/>
    <lineage>
        <taxon>Bacteria</taxon>
        <taxon>Pseudomonadati</taxon>
        <taxon>Bacteroidota</taxon>
        <taxon>Sphingobacteriia</taxon>
        <taxon>Sphingobacteriales</taxon>
        <taxon>Sphingobacteriaceae</taxon>
        <taxon>Pedobacter</taxon>
    </lineage>
</organism>
<reference evidence="1 2" key="1">
    <citation type="submission" date="2016-08" db="EMBL/GenBank/DDBJ databases">
        <authorList>
            <person name="Seilhamer J.J."/>
        </authorList>
    </citation>
    <scope>NUCLEOTIDE SEQUENCE [LARGE SCALE GENOMIC DNA]</scope>
    <source>
        <strain evidence="1 2">DX4</strain>
    </source>
</reference>
<accession>A0A1D7QN31</accession>
<keyword evidence="2" id="KW-1185">Reference proteome</keyword>
<dbReference type="EMBL" id="CP017141">
    <property type="protein sequence ID" value="AOM80064.1"/>
    <property type="molecule type" value="Genomic_DNA"/>
</dbReference>
<sequence length="120" mass="14066">MERHLPEVDIEGTAFYVDVMREELRQKEDRLNRISFNVFSQEGNGYTFLYDRATKNVAEADQDHPVMKETFVWVTLPALMELDAEGIALKYNIPLSVLLPELGLDDENEEEDYYEDEHYS</sequence>